<organism evidence="5 6">
    <name type="scientific">Chytriomyces confervae</name>
    <dbReference type="NCBI Taxonomy" id="246404"/>
    <lineage>
        <taxon>Eukaryota</taxon>
        <taxon>Fungi</taxon>
        <taxon>Fungi incertae sedis</taxon>
        <taxon>Chytridiomycota</taxon>
        <taxon>Chytridiomycota incertae sedis</taxon>
        <taxon>Chytridiomycetes</taxon>
        <taxon>Chytridiales</taxon>
        <taxon>Chytriomycetaceae</taxon>
        <taxon>Chytriomyces</taxon>
    </lineage>
</organism>
<comment type="caution">
    <text evidence="5">The sequence shown here is derived from an EMBL/GenBank/DDBJ whole genome shotgun (WGS) entry which is preliminary data.</text>
</comment>
<dbReference type="Proteomes" id="UP000320333">
    <property type="component" value="Unassembled WGS sequence"/>
</dbReference>
<accession>A0A507FKJ4</accession>
<dbReference type="InterPro" id="IPR051642">
    <property type="entry name" value="SWI6-like"/>
</dbReference>
<sequence length="691" mass="75223">MASEAITPATYSGVHVLQQMDSYGQPVMRRAKDDYINATQVLRAAGFPKTQRTKILERDISGGVHEKVQGGFHMFQGTWVPLDTAIKLARKHGVHELLAPLFEFALAEGIQSDIFKNMAKFAKPYKIARAIAKVDARPASTRINHSSTIAANEDDDEDELDGDPDEDQSDTETEELTLRASDATRNADDDTEEDASKTRESRRPRAVRAAGSGSSSTQNQNTETSTQEPQTSSSSSGSEDNAEASSPPPPKSAPSTPQLRKQTIPPPSPKSTPAFASNLTVAQPRRGPGRPKGSKNRAGSGSPAPNSPRPSTRRLESNSPEKESSRASNAPIPTRSPTPSFKSLKRNERVPAGSSKLKESTVSGASKRVSSQETALQGSPGRQGSGDSAPKDDTADLMDPYNLLRRRNSSDSSSNEFSLDEREISVDFMEWGNNQDTHARARIRTENQSFPSTDEAFADYSNEEDAFESDRVKKKMKGLANLPNSAAITLGTRKRKRSKKPSVCASCGVFSARWKHRVAGGLSVVLCDPCGLKQCIAVGDADASAGMFSEYLNAPDTADREARVRETVSMEESEDEKTMGGNSHLDEVSGTPDMKRLTGLAEDSRNRSQKLKALLGALKHEDAVMDRAYRRAIVWSRQVRLGIFKGKENVRSSDEKEEGADDDEESLDADDEYGWRSDAVNHFIGAVQART</sequence>
<dbReference type="AlphaFoldDB" id="A0A507FKJ4"/>
<dbReference type="InterPro" id="IPR018004">
    <property type="entry name" value="KilA/APSES_HTH"/>
</dbReference>
<dbReference type="PANTHER" id="PTHR43828">
    <property type="entry name" value="ASPARAGINASE"/>
    <property type="match status" value="1"/>
</dbReference>
<feature type="compositionally biased region" description="Acidic residues" evidence="3">
    <location>
        <begin position="655"/>
        <end position="672"/>
    </location>
</feature>
<feature type="compositionally biased region" description="Basic and acidic residues" evidence="3">
    <location>
        <begin position="194"/>
        <end position="203"/>
    </location>
</feature>
<feature type="domain" description="HTH APSES-type" evidence="4">
    <location>
        <begin position="6"/>
        <end position="113"/>
    </location>
</feature>
<evidence type="ECO:0000256" key="3">
    <source>
        <dbReference type="SAM" id="MobiDB-lite"/>
    </source>
</evidence>
<dbReference type="GO" id="GO:0000981">
    <property type="term" value="F:DNA-binding transcription factor activity, RNA polymerase II-specific"/>
    <property type="evidence" value="ECO:0007669"/>
    <property type="project" value="UniProtKB-ARBA"/>
</dbReference>
<dbReference type="Pfam" id="PF04383">
    <property type="entry name" value="KilA-N"/>
    <property type="match status" value="1"/>
</dbReference>
<feature type="region of interest" description="Disordered" evidence="3">
    <location>
        <begin position="649"/>
        <end position="673"/>
    </location>
</feature>
<feature type="compositionally biased region" description="Acidic residues" evidence="3">
    <location>
        <begin position="152"/>
        <end position="175"/>
    </location>
</feature>
<dbReference type="GO" id="GO:0030907">
    <property type="term" value="C:MBF transcription complex"/>
    <property type="evidence" value="ECO:0007669"/>
    <property type="project" value="TreeGrafter"/>
</dbReference>
<feature type="region of interest" description="Disordered" evidence="3">
    <location>
        <begin position="143"/>
        <end position="419"/>
    </location>
</feature>
<dbReference type="PANTHER" id="PTHR43828:SF3">
    <property type="entry name" value="CHROMO DOMAIN-CONTAINING PROTEIN"/>
    <property type="match status" value="1"/>
</dbReference>
<dbReference type="SMART" id="SM01252">
    <property type="entry name" value="KilA-N"/>
    <property type="match status" value="1"/>
</dbReference>
<proteinExistence type="predicted"/>
<keyword evidence="1" id="KW-0677">Repeat</keyword>
<feature type="compositionally biased region" description="Low complexity" evidence="3">
    <location>
        <begin position="207"/>
        <end position="245"/>
    </location>
</feature>
<dbReference type="EMBL" id="QEAP01000055">
    <property type="protein sequence ID" value="TPX76155.1"/>
    <property type="molecule type" value="Genomic_DNA"/>
</dbReference>
<evidence type="ECO:0000256" key="2">
    <source>
        <dbReference type="ARBA" id="ARBA00023043"/>
    </source>
</evidence>
<name>A0A507FKJ4_9FUNG</name>
<reference evidence="5 6" key="1">
    <citation type="journal article" date="2019" name="Sci. Rep.">
        <title>Comparative genomics of chytrid fungi reveal insights into the obligate biotrophic and pathogenic lifestyle of Synchytrium endobioticum.</title>
        <authorList>
            <person name="van de Vossenberg B.T.L.H."/>
            <person name="Warris S."/>
            <person name="Nguyen H.D.T."/>
            <person name="van Gent-Pelzer M.P.E."/>
            <person name="Joly D.L."/>
            <person name="van de Geest H.C."/>
            <person name="Bonants P.J.M."/>
            <person name="Smith D.S."/>
            <person name="Levesque C.A."/>
            <person name="van der Lee T.A.J."/>
        </authorList>
    </citation>
    <scope>NUCLEOTIDE SEQUENCE [LARGE SCALE GENOMIC DNA]</scope>
    <source>
        <strain evidence="5 6">CBS 675.73</strain>
    </source>
</reference>
<dbReference type="GO" id="GO:0033309">
    <property type="term" value="C:SBF transcription complex"/>
    <property type="evidence" value="ECO:0007669"/>
    <property type="project" value="TreeGrafter"/>
</dbReference>
<dbReference type="PROSITE" id="PS51299">
    <property type="entry name" value="HTH_APSES"/>
    <property type="match status" value="1"/>
</dbReference>
<dbReference type="Gene3D" id="3.10.260.10">
    <property type="entry name" value="Transcription regulator HTH, APSES-type DNA-binding domain"/>
    <property type="match status" value="1"/>
</dbReference>
<feature type="compositionally biased region" description="Basic and acidic residues" evidence="3">
    <location>
        <begin position="313"/>
        <end position="325"/>
    </location>
</feature>
<evidence type="ECO:0000313" key="6">
    <source>
        <dbReference type="Proteomes" id="UP000320333"/>
    </source>
</evidence>
<keyword evidence="2" id="KW-0040">ANK repeat</keyword>
<dbReference type="SUPFAM" id="SSF54616">
    <property type="entry name" value="DNA-binding domain of Mlu1-box binding protein MBP1"/>
    <property type="match status" value="1"/>
</dbReference>
<gene>
    <name evidence="5" type="ORF">CcCBS67573_g02567</name>
</gene>
<dbReference type="InterPro" id="IPR003163">
    <property type="entry name" value="Tscrpt_reg_HTH_APSES-type"/>
</dbReference>
<keyword evidence="6" id="KW-1185">Reference proteome</keyword>
<feature type="compositionally biased region" description="Polar residues" evidence="3">
    <location>
        <begin position="360"/>
        <end position="386"/>
    </location>
</feature>
<evidence type="ECO:0000256" key="1">
    <source>
        <dbReference type="ARBA" id="ARBA00022737"/>
    </source>
</evidence>
<evidence type="ECO:0000259" key="4">
    <source>
        <dbReference type="PROSITE" id="PS51299"/>
    </source>
</evidence>
<evidence type="ECO:0000313" key="5">
    <source>
        <dbReference type="EMBL" id="TPX76155.1"/>
    </source>
</evidence>
<protein>
    <recommendedName>
        <fullName evidence="4">HTH APSES-type domain-containing protein</fullName>
    </recommendedName>
</protein>
<feature type="region of interest" description="Disordered" evidence="3">
    <location>
        <begin position="570"/>
        <end position="593"/>
    </location>
</feature>
<dbReference type="OrthoDB" id="6718656at2759"/>
<dbReference type="InterPro" id="IPR036887">
    <property type="entry name" value="HTH_APSES_sf"/>
</dbReference>
<dbReference type="GO" id="GO:0003677">
    <property type="term" value="F:DNA binding"/>
    <property type="evidence" value="ECO:0007669"/>
    <property type="project" value="InterPro"/>
</dbReference>